<feature type="coiled-coil region" evidence="1">
    <location>
        <begin position="184"/>
        <end position="316"/>
    </location>
</feature>
<gene>
    <name evidence="3" type="ORF">LBV24_00710</name>
</gene>
<dbReference type="PANTHER" id="PTHR32114">
    <property type="entry name" value="ABC TRANSPORTER ABCH.3"/>
    <property type="match status" value="1"/>
</dbReference>
<keyword evidence="4" id="KW-1185">Reference proteome</keyword>
<accession>A0ABS7XXA8</accession>
<evidence type="ECO:0000313" key="3">
    <source>
        <dbReference type="EMBL" id="MCA0151715.1"/>
    </source>
</evidence>
<dbReference type="Proteomes" id="UP001198402">
    <property type="component" value="Unassembled WGS sequence"/>
</dbReference>
<dbReference type="Gene3D" id="3.40.50.300">
    <property type="entry name" value="P-loop containing nucleotide triphosphate hydrolases"/>
    <property type="match status" value="1"/>
</dbReference>
<dbReference type="EMBL" id="JAIUJS010000001">
    <property type="protein sequence ID" value="MCA0151715.1"/>
    <property type="molecule type" value="Genomic_DNA"/>
</dbReference>
<feature type="domain" description="Endonuclease GajA/Old nuclease/RecF-like AAA" evidence="2">
    <location>
        <begin position="1"/>
        <end position="305"/>
    </location>
</feature>
<organism evidence="3 4">
    <name type="scientific">Winogradskyella vincentii</name>
    <dbReference type="NCBI Taxonomy" id="2877122"/>
    <lineage>
        <taxon>Bacteria</taxon>
        <taxon>Pseudomonadati</taxon>
        <taxon>Bacteroidota</taxon>
        <taxon>Flavobacteriia</taxon>
        <taxon>Flavobacteriales</taxon>
        <taxon>Flavobacteriaceae</taxon>
        <taxon>Winogradskyella</taxon>
    </lineage>
</organism>
<sequence>MTIKEVTIENYLCYYGIKKFNLADGLNILLGENGEGKTKFFEALEWLFSNNNDNLELLVSKKALDEKVADESFRVRVEIIVEHFGETKILSKEFSVTKTNDNEYDVGKVALKGIEESNNGERSPVDGKSLLEQLFPSEIRRYSMFKGEEELNIFDNDEALGNLIKLFSDARYYDKYEDRGEFLLSEAEKAVNRESKNNTKNQKEYKRLEENINYFKRKKNDQITFLNETTDNIEKTKKNIQEVEKFINNAEALETINKRIRKIEDQISKTESLISENYTTSLFDENWILMNFKNIQKEFSEKVSSLSKEKRKLQSKFDRELGIKEGEKKARLEIINDLVPLPMNVPSLAIMEEMVNEKVCKVCNRPAPEGSEALEFMRKRLENYINSQEVINEEEEQPEKLFQYNYMNRLVNLSTNQEDEFSKLNNIQTEIRELFKFNQERKNEVANLKIKLEHELEQRNKIIGNSTLGSERLGVVLKDYNMWQNDVNKLNEDAVDYKHKIKGFDEELKVLEAEKEKIDLSNANTFLINTRNILRDIDTIFRDTKDRKFEEFIQLLSQKSNQIFSKINVDAFTGIIDFKLVKTGAKIKVKIQLQEEDGSIFYSPNQSLLTSMHISILLAISELSKEVRDDKYPMLFDAPTSSFGESKMTEFLNLIYETDNQTIILIKDYLAKDEDKNLYVKPEFDKVKRDKAFWVKLERPFDEKNLKTINTKRIEL</sequence>
<evidence type="ECO:0000313" key="4">
    <source>
        <dbReference type="Proteomes" id="UP001198402"/>
    </source>
</evidence>
<comment type="caution">
    <text evidence="3">The sequence shown here is derived from an EMBL/GenBank/DDBJ whole genome shotgun (WGS) entry which is preliminary data.</text>
</comment>
<dbReference type="SUPFAM" id="SSF52540">
    <property type="entry name" value="P-loop containing nucleoside triphosphate hydrolases"/>
    <property type="match status" value="1"/>
</dbReference>
<proteinExistence type="predicted"/>
<feature type="coiled-coil region" evidence="1">
    <location>
        <begin position="438"/>
        <end position="514"/>
    </location>
</feature>
<dbReference type="RefSeq" id="WP_224476687.1">
    <property type="nucleotide sequence ID" value="NZ_JAIUJS010000001.1"/>
</dbReference>
<keyword evidence="1" id="KW-0175">Coiled coil</keyword>
<dbReference type="PANTHER" id="PTHR32114:SF2">
    <property type="entry name" value="ABC TRANSPORTER ABCH.3"/>
    <property type="match status" value="1"/>
</dbReference>
<evidence type="ECO:0000259" key="2">
    <source>
        <dbReference type="Pfam" id="PF13175"/>
    </source>
</evidence>
<reference evidence="4" key="1">
    <citation type="submission" date="2023-07" db="EMBL/GenBank/DDBJ databases">
        <authorList>
            <person name="Yue Y."/>
        </authorList>
    </citation>
    <scope>NUCLEOTIDE SEQUENCE [LARGE SCALE GENOMIC DNA]</scope>
    <source>
        <strain evidence="4">2Y89</strain>
    </source>
</reference>
<protein>
    <submittedName>
        <fullName evidence="3">AAA family ATPase</fullName>
    </submittedName>
</protein>
<dbReference type="InterPro" id="IPR041685">
    <property type="entry name" value="AAA_GajA/Old/RecF-like"/>
</dbReference>
<name>A0ABS7XXA8_9FLAO</name>
<dbReference type="Pfam" id="PF13175">
    <property type="entry name" value="AAA_15"/>
    <property type="match status" value="1"/>
</dbReference>
<evidence type="ECO:0000256" key="1">
    <source>
        <dbReference type="SAM" id="Coils"/>
    </source>
</evidence>
<dbReference type="InterPro" id="IPR027417">
    <property type="entry name" value="P-loop_NTPase"/>
</dbReference>